<feature type="compositionally biased region" description="Low complexity" evidence="1">
    <location>
        <begin position="396"/>
        <end position="430"/>
    </location>
</feature>
<name>A0ABN8BCP0_CHISP</name>
<evidence type="ECO:0000313" key="4">
    <source>
        <dbReference type="Proteomes" id="UP001153292"/>
    </source>
</evidence>
<reference evidence="3" key="1">
    <citation type="submission" date="2021-12" db="EMBL/GenBank/DDBJ databases">
        <authorList>
            <person name="King R."/>
        </authorList>
    </citation>
    <scope>NUCLEOTIDE SEQUENCE</scope>
</reference>
<dbReference type="PANTHER" id="PTHR33332">
    <property type="entry name" value="REVERSE TRANSCRIPTASE DOMAIN-CONTAINING PROTEIN"/>
    <property type="match status" value="1"/>
</dbReference>
<feature type="chain" id="PRO_5045272595" evidence="2">
    <location>
        <begin position="20"/>
        <end position="916"/>
    </location>
</feature>
<accession>A0ABN8BCP0</accession>
<feature type="compositionally biased region" description="Polar residues" evidence="1">
    <location>
        <begin position="346"/>
        <end position="358"/>
    </location>
</feature>
<keyword evidence="2" id="KW-0732">Signal</keyword>
<evidence type="ECO:0000256" key="2">
    <source>
        <dbReference type="SAM" id="SignalP"/>
    </source>
</evidence>
<dbReference type="Proteomes" id="UP001153292">
    <property type="component" value="Chromosome 4"/>
</dbReference>
<feature type="region of interest" description="Disordered" evidence="1">
    <location>
        <begin position="471"/>
        <end position="493"/>
    </location>
</feature>
<feature type="compositionally biased region" description="Pro residues" evidence="1">
    <location>
        <begin position="367"/>
        <end position="376"/>
    </location>
</feature>
<proteinExistence type="predicted"/>
<feature type="region of interest" description="Disordered" evidence="1">
    <location>
        <begin position="210"/>
        <end position="235"/>
    </location>
</feature>
<feature type="compositionally biased region" description="Basic and acidic residues" evidence="1">
    <location>
        <begin position="213"/>
        <end position="235"/>
    </location>
</feature>
<feature type="signal peptide" evidence="2">
    <location>
        <begin position="1"/>
        <end position="19"/>
    </location>
</feature>
<protein>
    <submittedName>
        <fullName evidence="3">Uncharacterized protein</fullName>
    </submittedName>
</protein>
<evidence type="ECO:0000313" key="3">
    <source>
        <dbReference type="EMBL" id="CAH0405304.1"/>
    </source>
</evidence>
<dbReference type="EMBL" id="OU963897">
    <property type="protein sequence ID" value="CAH0405304.1"/>
    <property type="molecule type" value="Genomic_DNA"/>
</dbReference>
<organism evidence="3 4">
    <name type="scientific">Chilo suppressalis</name>
    <name type="common">Asiatic rice borer moth</name>
    <dbReference type="NCBI Taxonomy" id="168631"/>
    <lineage>
        <taxon>Eukaryota</taxon>
        <taxon>Metazoa</taxon>
        <taxon>Ecdysozoa</taxon>
        <taxon>Arthropoda</taxon>
        <taxon>Hexapoda</taxon>
        <taxon>Insecta</taxon>
        <taxon>Pterygota</taxon>
        <taxon>Neoptera</taxon>
        <taxon>Endopterygota</taxon>
        <taxon>Lepidoptera</taxon>
        <taxon>Glossata</taxon>
        <taxon>Ditrysia</taxon>
        <taxon>Pyraloidea</taxon>
        <taxon>Crambidae</taxon>
        <taxon>Crambinae</taxon>
        <taxon>Chilo</taxon>
    </lineage>
</organism>
<sequence length="916" mass="103477">MRVVICFTLLVYLSKTVFSLKIPSQKVHVVTPSSRAYSDEGRGAPFYYHNWRRRMDTPKNETATTTSTSTTLKTPDLIFAEFESGAGGDMRKSIRNLLEKERINQKTSTTVTYKSSTLQPIYVPDYDSMEVDHGELTKKQEVVNSAGVLTNDFDIYNDKYNNDKAPTYLPSTTTTTSSPPLSNVEDIWHIIDNEKRDQYSSNWKEVPIDMSNDETKLNEPKHEQYNQNDEKPKTESDVIDENFALPGFPTNPGNGAENESRAIRTDPNVHFPYVSLKPFQMKHVKNPVSNQFSNSKKGPNMYNSLDNFKEIHHPVRGEVQDINLMQQPIERYNPAQPYLPKEYGTKSKQSNPSNTPSIPSKVVANLVPPPPPPPPKVTDNDFPAPTSYESFPPYQIPSSNIASAPSPLAANPPMSMYPSDSPLDSPSFPLVNDDSNDGPGDISYQYKPPSLSFRPTLPPLSKPFSGYSYNTPAASVPQTNNEAGSSYNKPEMTMDAPPSMDMDEDAPPMIDDKPDFQGYHYSKPTSSESFDSHDSYHHNDEYPELIFNKPHGGSEPVKGGNDMKDDAAGMMPPPPPANMMPNMPSEPAMDDNGFPPGFPGDFKFHHDFDDHDFYHHHHHHPTTTTTTTTTTESPRVNSVYFIVYVGALIIKAVLRHKIVYPNSFRPNDTTASFFAKRSLDSWNMSSGINIPCSDTVKNLGVTIDSNLSWTAHVANVSRKMYFPLHTLKCLQNFLPLHTKIALAQSFILPLLDYADTCYLDATEVLLNKLERLQNLAIRFIFGLRKYDHVSNFRKELKWLPIRLRRNVRILCLLFHILYNPSYSSYLRERFSFTHSPNVPCRSHLKSLLKCPVHKTEFASCSFTVHAVRLWNSLPAGIRDSPTVATFKKRLKEHCLSSGITVSELYCFSFLTLIYFI</sequence>
<keyword evidence="4" id="KW-1185">Reference proteome</keyword>
<feature type="region of interest" description="Disordered" evidence="1">
    <location>
        <begin position="335"/>
        <end position="439"/>
    </location>
</feature>
<gene>
    <name evidence="3" type="ORF">CHILSU_LOCUS8664</name>
</gene>
<feature type="compositionally biased region" description="Polar residues" evidence="1">
    <location>
        <begin position="471"/>
        <end position="488"/>
    </location>
</feature>
<evidence type="ECO:0000256" key="1">
    <source>
        <dbReference type="SAM" id="MobiDB-lite"/>
    </source>
</evidence>